<dbReference type="GO" id="GO:0000271">
    <property type="term" value="P:polysaccharide biosynthetic process"/>
    <property type="evidence" value="ECO:0007669"/>
    <property type="project" value="TreeGrafter"/>
</dbReference>
<dbReference type="RefSeq" id="WP_066701086.1">
    <property type="nucleotide sequence ID" value="NZ_AP018664.1"/>
</dbReference>
<feature type="transmembrane region" description="Helical" evidence="2">
    <location>
        <begin position="68"/>
        <end position="84"/>
    </location>
</feature>
<keyword evidence="2" id="KW-1133">Transmembrane helix</keyword>
<keyword evidence="2" id="KW-0472">Membrane</keyword>
<dbReference type="AlphaFoldDB" id="A0A494WG76"/>
<dbReference type="PANTHER" id="PTHR23028">
    <property type="entry name" value="ACETYLTRANSFERASE"/>
    <property type="match status" value="1"/>
</dbReference>
<gene>
    <name evidence="4" type="ORF">SAMIE_1032200</name>
</gene>
<dbReference type="GO" id="GO:0016020">
    <property type="term" value="C:membrane"/>
    <property type="evidence" value="ECO:0007669"/>
    <property type="project" value="TreeGrafter"/>
</dbReference>
<keyword evidence="2" id="KW-0812">Transmembrane</keyword>
<reference evidence="4 5" key="1">
    <citation type="submission" date="2018-05" db="EMBL/GenBank/DDBJ databases">
        <title>Complete Genome Sequence of the Nonylphenol-Degrading Bacterium Sphingobium amiense DSM 16289T.</title>
        <authorList>
            <person name="Ootsuka M."/>
            <person name="Nishizawa T."/>
            <person name="Ohta H."/>
        </authorList>
    </citation>
    <scope>NUCLEOTIDE SEQUENCE [LARGE SCALE GENOMIC DNA]</scope>
    <source>
        <strain evidence="4 5">DSM 16289</strain>
    </source>
</reference>
<feature type="transmembrane region" description="Helical" evidence="2">
    <location>
        <begin position="177"/>
        <end position="196"/>
    </location>
</feature>
<sequence>MSNRNDLPAHDAAATRPAPDPHPDKLISLEAGRFFAALGVVLFHYTALVEDFTHVTVLANIFRPGHVGVPYFFVLSGFIMYHVHRRDMGRANAVRYFAVRRAIRLFPMFWGISLVMLIGFLMVPSLAVNRPPSMQGIVFDLLLLPHKDAILAISWTLRHEVVFYLFFSLMLLFGNRALWLVGLWIFASLTGAAFHLDRLGLGNWSIVGSNLNLGFGLGILCAMGVARPSDRHPLWWIVGGGGALALLGALEWHLGRFAPHGEHVLGQADDIGYLIAAAALIYGLAKMEKRLSIPGAGLWKMLGGASYLLYLLHQPMGSVLVRIMPVSGLSPLALFALVTLAATLASVMAHLLVERPITAWLSRNVRVAKPVAASAAAA</sequence>
<evidence type="ECO:0000259" key="3">
    <source>
        <dbReference type="Pfam" id="PF01757"/>
    </source>
</evidence>
<dbReference type="GO" id="GO:0016747">
    <property type="term" value="F:acyltransferase activity, transferring groups other than amino-acyl groups"/>
    <property type="evidence" value="ECO:0007669"/>
    <property type="project" value="InterPro"/>
</dbReference>
<dbReference type="InterPro" id="IPR050879">
    <property type="entry name" value="Acyltransferase_3"/>
</dbReference>
<feature type="transmembrane region" description="Helical" evidence="2">
    <location>
        <begin position="31"/>
        <end position="48"/>
    </location>
</feature>
<feature type="transmembrane region" description="Helical" evidence="2">
    <location>
        <begin position="105"/>
        <end position="129"/>
    </location>
</feature>
<evidence type="ECO:0000313" key="5">
    <source>
        <dbReference type="Proteomes" id="UP000279959"/>
    </source>
</evidence>
<keyword evidence="4" id="KW-0808">Transferase</keyword>
<evidence type="ECO:0000256" key="1">
    <source>
        <dbReference type="SAM" id="MobiDB-lite"/>
    </source>
</evidence>
<keyword evidence="4" id="KW-0012">Acyltransferase</keyword>
<accession>A0A494WG76</accession>
<dbReference type="EMBL" id="AP018664">
    <property type="protein sequence ID" value="BBD99719.1"/>
    <property type="molecule type" value="Genomic_DNA"/>
</dbReference>
<organism evidence="4 5">
    <name type="scientific">Sphingobium amiense</name>
    <dbReference type="NCBI Taxonomy" id="135719"/>
    <lineage>
        <taxon>Bacteria</taxon>
        <taxon>Pseudomonadati</taxon>
        <taxon>Pseudomonadota</taxon>
        <taxon>Alphaproteobacteria</taxon>
        <taxon>Sphingomonadales</taxon>
        <taxon>Sphingomonadaceae</taxon>
        <taxon>Sphingobium</taxon>
    </lineage>
</organism>
<name>A0A494WG76_9SPHN</name>
<dbReference type="PANTHER" id="PTHR23028:SF131">
    <property type="entry name" value="BLR2367 PROTEIN"/>
    <property type="match status" value="1"/>
</dbReference>
<feature type="transmembrane region" description="Helical" evidence="2">
    <location>
        <begin position="149"/>
        <end position="170"/>
    </location>
</feature>
<evidence type="ECO:0000256" key="2">
    <source>
        <dbReference type="SAM" id="Phobius"/>
    </source>
</evidence>
<feature type="transmembrane region" description="Helical" evidence="2">
    <location>
        <begin position="264"/>
        <end position="284"/>
    </location>
</feature>
<protein>
    <submittedName>
        <fullName evidence="4">Acyltransferase</fullName>
    </submittedName>
</protein>
<keyword evidence="5" id="KW-1185">Reference proteome</keyword>
<feature type="transmembrane region" description="Helical" evidence="2">
    <location>
        <begin position="332"/>
        <end position="353"/>
    </location>
</feature>
<evidence type="ECO:0000313" key="4">
    <source>
        <dbReference type="EMBL" id="BBD99719.1"/>
    </source>
</evidence>
<feature type="region of interest" description="Disordered" evidence="1">
    <location>
        <begin position="1"/>
        <end position="21"/>
    </location>
</feature>
<feature type="transmembrane region" description="Helical" evidence="2">
    <location>
        <begin position="291"/>
        <end position="312"/>
    </location>
</feature>
<proteinExistence type="predicted"/>
<feature type="domain" description="Acyltransferase 3" evidence="3">
    <location>
        <begin position="27"/>
        <end position="348"/>
    </location>
</feature>
<feature type="transmembrane region" description="Helical" evidence="2">
    <location>
        <begin position="234"/>
        <end position="252"/>
    </location>
</feature>
<dbReference type="InterPro" id="IPR002656">
    <property type="entry name" value="Acyl_transf_3_dom"/>
</dbReference>
<dbReference type="KEGG" id="sami:SAMIE_1032200"/>
<dbReference type="Proteomes" id="UP000279959">
    <property type="component" value="Chromosome"/>
</dbReference>
<feature type="transmembrane region" description="Helical" evidence="2">
    <location>
        <begin position="202"/>
        <end position="222"/>
    </location>
</feature>
<dbReference type="Pfam" id="PF01757">
    <property type="entry name" value="Acyl_transf_3"/>
    <property type="match status" value="1"/>
</dbReference>